<keyword evidence="5" id="KW-0411">Iron-sulfur</keyword>
<dbReference type="InterPro" id="IPR036010">
    <property type="entry name" value="2Fe-2S_ferredoxin-like_sf"/>
</dbReference>
<dbReference type="AlphaFoldDB" id="A0A0S6WCT2"/>
<evidence type="ECO:0000256" key="1">
    <source>
        <dbReference type="ARBA" id="ARBA00022714"/>
    </source>
</evidence>
<evidence type="ECO:0000256" key="2">
    <source>
        <dbReference type="ARBA" id="ARBA00022723"/>
    </source>
</evidence>
<dbReference type="PANTHER" id="PTHR44379:SF8">
    <property type="entry name" value="XANTHINE DEHYDROGENASE IRON-SULFUR-BINDING SUBUNIT XDHC-RELATED"/>
    <property type="match status" value="1"/>
</dbReference>
<evidence type="ECO:0000256" key="5">
    <source>
        <dbReference type="ARBA" id="ARBA00023014"/>
    </source>
</evidence>
<dbReference type="PANTHER" id="PTHR44379">
    <property type="entry name" value="OXIDOREDUCTASE WITH IRON-SULFUR SUBUNIT"/>
    <property type="match status" value="1"/>
</dbReference>
<keyword evidence="8" id="KW-1185">Reference proteome</keyword>
<dbReference type="Pfam" id="PF00111">
    <property type="entry name" value="Fer2"/>
    <property type="match status" value="1"/>
</dbReference>
<protein>
    <submittedName>
        <fullName evidence="7">(2Fe-2S)-binding domain protein</fullName>
    </submittedName>
</protein>
<dbReference type="FunFam" id="3.10.20.30:FF:000020">
    <property type="entry name" value="Xanthine dehydrogenase iron-sulfur subunit"/>
    <property type="match status" value="1"/>
</dbReference>
<evidence type="ECO:0000256" key="3">
    <source>
        <dbReference type="ARBA" id="ARBA00023002"/>
    </source>
</evidence>
<dbReference type="CDD" id="cd00207">
    <property type="entry name" value="fer2"/>
    <property type="match status" value="1"/>
</dbReference>
<dbReference type="InterPro" id="IPR002888">
    <property type="entry name" value="2Fe-2S-bd"/>
</dbReference>
<keyword evidence="4" id="KW-0408">Iron</keyword>
<dbReference type="eggNOG" id="COG2080">
    <property type="taxonomic scope" value="Bacteria"/>
</dbReference>
<dbReference type="SUPFAM" id="SSF54292">
    <property type="entry name" value="2Fe-2S ferredoxin-like"/>
    <property type="match status" value="1"/>
</dbReference>
<dbReference type="Pfam" id="PF01799">
    <property type="entry name" value="Fer2_2"/>
    <property type="match status" value="1"/>
</dbReference>
<dbReference type="STRING" id="1499967.U27_02496"/>
<proteinExistence type="predicted"/>
<dbReference type="PROSITE" id="PS51085">
    <property type="entry name" value="2FE2S_FER_2"/>
    <property type="match status" value="1"/>
</dbReference>
<gene>
    <name evidence="7" type="ORF">U27_02496</name>
</gene>
<organism evidence="7">
    <name type="scientific">Vecturithrix granuli</name>
    <dbReference type="NCBI Taxonomy" id="1499967"/>
    <lineage>
        <taxon>Bacteria</taxon>
        <taxon>Candidatus Moduliflexota</taxon>
        <taxon>Candidatus Vecturitrichia</taxon>
        <taxon>Candidatus Vecturitrichales</taxon>
        <taxon>Candidatus Vecturitrichaceae</taxon>
        <taxon>Candidatus Vecturithrix</taxon>
    </lineage>
</organism>
<evidence type="ECO:0000256" key="4">
    <source>
        <dbReference type="ARBA" id="ARBA00023004"/>
    </source>
</evidence>
<dbReference type="EMBL" id="DF820463">
    <property type="protein sequence ID" value="GAK55662.1"/>
    <property type="molecule type" value="Genomic_DNA"/>
</dbReference>
<reference evidence="7" key="1">
    <citation type="journal article" date="2015" name="PeerJ">
        <title>First genomic representation of candidate bacterial phylum KSB3 points to enhanced environmental sensing as a trigger of wastewater bulking.</title>
        <authorList>
            <person name="Sekiguchi Y."/>
            <person name="Ohashi A."/>
            <person name="Parks D.H."/>
            <person name="Yamauchi T."/>
            <person name="Tyson G.W."/>
            <person name="Hugenholtz P."/>
        </authorList>
    </citation>
    <scope>NUCLEOTIDE SEQUENCE [LARGE SCALE GENOMIC DNA]</scope>
</reference>
<dbReference type="GO" id="GO:0046872">
    <property type="term" value="F:metal ion binding"/>
    <property type="evidence" value="ECO:0007669"/>
    <property type="project" value="UniProtKB-KW"/>
</dbReference>
<keyword evidence="3" id="KW-0560">Oxidoreductase</keyword>
<dbReference type="GO" id="GO:0051537">
    <property type="term" value="F:2 iron, 2 sulfur cluster binding"/>
    <property type="evidence" value="ECO:0007669"/>
    <property type="project" value="UniProtKB-KW"/>
</dbReference>
<evidence type="ECO:0000313" key="7">
    <source>
        <dbReference type="EMBL" id="GAK55662.1"/>
    </source>
</evidence>
<dbReference type="InterPro" id="IPR001041">
    <property type="entry name" value="2Fe-2S_ferredoxin-type"/>
</dbReference>
<keyword evidence="1" id="KW-0001">2Fe-2S</keyword>
<dbReference type="SUPFAM" id="SSF47741">
    <property type="entry name" value="CO dehydrogenase ISP C-domain like"/>
    <property type="match status" value="1"/>
</dbReference>
<dbReference type="GO" id="GO:0016491">
    <property type="term" value="F:oxidoreductase activity"/>
    <property type="evidence" value="ECO:0007669"/>
    <property type="project" value="UniProtKB-KW"/>
</dbReference>
<dbReference type="Gene3D" id="1.10.150.120">
    <property type="entry name" value="[2Fe-2S]-binding domain"/>
    <property type="match status" value="1"/>
</dbReference>
<feature type="domain" description="2Fe-2S ferredoxin-type" evidence="6">
    <location>
        <begin position="1"/>
        <end position="77"/>
    </location>
</feature>
<dbReference type="InterPro" id="IPR006058">
    <property type="entry name" value="2Fe2S_fd_BS"/>
</dbReference>
<keyword evidence="2" id="KW-0479">Metal-binding</keyword>
<sequence length="150" mass="16041">MNLRFTINNKEVQLEVEESMRLLDILRLELGLTGTKEGCGIGECGACTVIMNGDAVCSCLVLAAQAQGASVETVENLEQDGVLSRLQQAFLDHGAIQCGFCTPGMLMSAKALLDKNAHPSEEEIRQALEGNLCRCTGYIPIIEAVKAAAQ</sequence>
<dbReference type="InterPro" id="IPR012675">
    <property type="entry name" value="Beta-grasp_dom_sf"/>
</dbReference>
<name>A0A0S6WCT2_VECG1</name>
<dbReference type="FunFam" id="1.10.150.120:FF:000003">
    <property type="entry name" value="Carbon monoxide dehydrogenase, small subunit"/>
    <property type="match status" value="1"/>
</dbReference>
<evidence type="ECO:0000313" key="8">
    <source>
        <dbReference type="Proteomes" id="UP000030661"/>
    </source>
</evidence>
<dbReference type="InterPro" id="IPR036884">
    <property type="entry name" value="2Fe-2S-bd_dom_sf"/>
</dbReference>
<dbReference type="PROSITE" id="PS00197">
    <property type="entry name" value="2FE2S_FER_1"/>
    <property type="match status" value="1"/>
</dbReference>
<evidence type="ECO:0000259" key="6">
    <source>
        <dbReference type="PROSITE" id="PS51085"/>
    </source>
</evidence>
<accession>A0A0S6WCT2</accession>
<dbReference type="Proteomes" id="UP000030661">
    <property type="component" value="Unassembled WGS sequence"/>
</dbReference>
<dbReference type="InterPro" id="IPR051452">
    <property type="entry name" value="Diverse_Oxidoreductases"/>
</dbReference>
<dbReference type="Gene3D" id="3.10.20.30">
    <property type="match status" value="1"/>
</dbReference>
<dbReference type="HOGENOM" id="CLU_052511_3_1_0"/>